<dbReference type="GO" id="GO:0005886">
    <property type="term" value="C:plasma membrane"/>
    <property type="evidence" value="ECO:0007669"/>
    <property type="project" value="TreeGrafter"/>
</dbReference>
<reference evidence="7" key="1">
    <citation type="submission" date="2017-11" db="EMBL/GenBank/DDBJ databases">
        <authorList>
            <person name="Watanabe M."/>
            <person name="Kojima H."/>
        </authorList>
    </citation>
    <scope>NUCLEOTIDE SEQUENCE [LARGE SCALE GENOMIC DNA]</scope>
    <source>
        <strain evidence="7">Tokyo 01</strain>
    </source>
</reference>
<protein>
    <submittedName>
        <fullName evidence="6">ABC transporter ATP-binding protein</fullName>
    </submittedName>
</protein>
<dbReference type="Proteomes" id="UP000288096">
    <property type="component" value="Unassembled WGS sequence"/>
</dbReference>
<evidence type="ECO:0000256" key="1">
    <source>
        <dbReference type="ARBA" id="ARBA00022448"/>
    </source>
</evidence>
<dbReference type="SUPFAM" id="SSF52540">
    <property type="entry name" value="P-loop containing nucleoside triphosphate hydrolases"/>
    <property type="match status" value="1"/>
</dbReference>
<comment type="caution">
    <text evidence="6">The sequence shown here is derived from an EMBL/GenBank/DDBJ whole genome shotgun (WGS) entry which is preliminary data.</text>
</comment>
<keyword evidence="1" id="KW-0813">Transport</keyword>
<dbReference type="EMBL" id="BEXT01000001">
    <property type="protein sequence ID" value="GBC60056.1"/>
    <property type="molecule type" value="Genomic_DNA"/>
</dbReference>
<evidence type="ECO:0000313" key="6">
    <source>
        <dbReference type="EMBL" id="GBC60056.1"/>
    </source>
</evidence>
<evidence type="ECO:0000256" key="3">
    <source>
        <dbReference type="ARBA" id="ARBA00022840"/>
    </source>
</evidence>
<dbReference type="InterPro" id="IPR027417">
    <property type="entry name" value="P-loop_NTPase"/>
</dbReference>
<dbReference type="Pfam" id="PF00005">
    <property type="entry name" value="ABC_tran"/>
    <property type="match status" value="1"/>
</dbReference>
<dbReference type="InterPro" id="IPR003593">
    <property type="entry name" value="AAA+_ATPase"/>
</dbReference>
<dbReference type="PANTHER" id="PTHR24220:SF689">
    <property type="entry name" value="LIPOPROTEIN-RELEASING SYSTEM ATP-BINDING PROTEIN LOLD"/>
    <property type="match status" value="1"/>
</dbReference>
<proteinExistence type="inferred from homology"/>
<dbReference type="FunFam" id="3.40.50.300:FF:000032">
    <property type="entry name" value="Export ABC transporter ATP-binding protein"/>
    <property type="match status" value="1"/>
</dbReference>
<feature type="domain" description="ABC transporter" evidence="5">
    <location>
        <begin position="9"/>
        <end position="229"/>
    </location>
</feature>
<name>A0A401FSX4_9BACT</name>
<dbReference type="CDD" id="cd03255">
    <property type="entry name" value="ABC_MJ0796_LolCDE_FtsE"/>
    <property type="match status" value="1"/>
</dbReference>
<evidence type="ECO:0000313" key="7">
    <source>
        <dbReference type="Proteomes" id="UP000288096"/>
    </source>
</evidence>
<dbReference type="SMART" id="SM00382">
    <property type="entry name" value="AAA"/>
    <property type="match status" value="1"/>
</dbReference>
<evidence type="ECO:0000256" key="2">
    <source>
        <dbReference type="ARBA" id="ARBA00022741"/>
    </source>
</evidence>
<keyword evidence="2" id="KW-0547">Nucleotide-binding</keyword>
<dbReference type="Gene3D" id="3.40.50.300">
    <property type="entry name" value="P-loop containing nucleotide triphosphate hydrolases"/>
    <property type="match status" value="1"/>
</dbReference>
<gene>
    <name evidence="6" type="ORF">DENIS_0998</name>
</gene>
<keyword evidence="7" id="KW-1185">Reference proteome</keyword>
<dbReference type="InterPro" id="IPR003439">
    <property type="entry name" value="ABC_transporter-like_ATP-bd"/>
</dbReference>
<dbReference type="PROSITE" id="PS00211">
    <property type="entry name" value="ABC_TRANSPORTER_1"/>
    <property type="match status" value="1"/>
</dbReference>
<sequence length="230" mass="25314">MAAADDELVLVKGLCKGYNDTNSRIDILKHLDFRLGKGETVAVVGASGIGKSTLLHILGTLDRPDSGTLLFRGQDVFRFDAERLAEFRNRSIGFVFQFHHLLPEFSALENAMMPLLISGRDKKAAAEAAGSLLIRVGLENRLTHRVSELSGGEQQRVALARALVLRPPLLLADEPTGNLDKRNSEQVHELLCELNRELSMTLVVVTHSPDLAGYMSRRVTLLDGQMVEMS</sequence>
<dbReference type="GO" id="GO:0044874">
    <property type="term" value="P:lipoprotein localization to outer membrane"/>
    <property type="evidence" value="ECO:0007669"/>
    <property type="project" value="TreeGrafter"/>
</dbReference>
<dbReference type="InterPro" id="IPR015854">
    <property type="entry name" value="ABC_transpr_LolD-like"/>
</dbReference>
<dbReference type="PROSITE" id="PS50893">
    <property type="entry name" value="ABC_TRANSPORTER_2"/>
    <property type="match status" value="1"/>
</dbReference>
<dbReference type="GO" id="GO:0005524">
    <property type="term" value="F:ATP binding"/>
    <property type="evidence" value="ECO:0007669"/>
    <property type="project" value="UniProtKB-KW"/>
</dbReference>
<dbReference type="PANTHER" id="PTHR24220">
    <property type="entry name" value="IMPORT ATP-BINDING PROTEIN"/>
    <property type="match status" value="1"/>
</dbReference>
<accession>A0A401FSX4</accession>
<comment type="similarity">
    <text evidence="4">Belongs to the ABC transporter superfamily. Macrolide exporter (TC 3.A.1.122) family.</text>
</comment>
<dbReference type="GO" id="GO:0089705">
    <property type="term" value="P:protein localization to outer membrane"/>
    <property type="evidence" value="ECO:0007669"/>
    <property type="project" value="TreeGrafter"/>
</dbReference>
<keyword evidence="3 6" id="KW-0067">ATP-binding</keyword>
<dbReference type="InterPro" id="IPR017911">
    <property type="entry name" value="MacB-like_ATP-bd"/>
</dbReference>
<organism evidence="6 7">
    <name type="scientific">Desulfonema ishimotonii</name>
    <dbReference type="NCBI Taxonomy" id="45657"/>
    <lineage>
        <taxon>Bacteria</taxon>
        <taxon>Pseudomonadati</taxon>
        <taxon>Thermodesulfobacteriota</taxon>
        <taxon>Desulfobacteria</taxon>
        <taxon>Desulfobacterales</taxon>
        <taxon>Desulfococcaceae</taxon>
        <taxon>Desulfonema</taxon>
    </lineage>
</organism>
<evidence type="ECO:0000256" key="4">
    <source>
        <dbReference type="ARBA" id="ARBA00038388"/>
    </source>
</evidence>
<dbReference type="GO" id="GO:0098796">
    <property type="term" value="C:membrane protein complex"/>
    <property type="evidence" value="ECO:0007669"/>
    <property type="project" value="UniProtKB-ARBA"/>
</dbReference>
<dbReference type="AlphaFoldDB" id="A0A401FSX4"/>
<reference evidence="7" key="2">
    <citation type="submission" date="2019-01" db="EMBL/GenBank/DDBJ databases">
        <title>Genome sequence of Desulfonema ishimotonii strain Tokyo 01.</title>
        <authorList>
            <person name="Fukui M."/>
        </authorList>
    </citation>
    <scope>NUCLEOTIDE SEQUENCE [LARGE SCALE GENOMIC DNA]</scope>
    <source>
        <strain evidence="7">Tokyo 01</strain>
    </source>
</reference>
<dbReference type="GO" id="GO:0022857">
    <property type="term" value="F:transmembrane transporter activity"/>
    <property type="evidence" value="ECO:0007669"/>
    <property type="project" value="UniProtKB-ARBA"/>
</dbReference>
<evidence type="ECO:0000259" key="5">
    <source>
        <dbReference type="PROSITE" id="PS50893"/>
    </source>
</evidence>
<dbReference type="InterPro" id="IPR017871">
    <property type="entry name" value="ABC_transporter-like_CS"/>
</dbReference>
<dbReference type="GO" id="GO:0016887">
    <property type="term" value="F:ATP hydrolysis activity"/>
    <property type="evidence" value="ECO:0007669"/>
    <property type="project" value="InterPro"/>
</dbReference>